<dbReference type="STRING" id="1314776.A0A166IQB9"/>
<reference evidence="8 9" key="1">
    <citation type="journal article" date="2016" name="Mol. Biol. Evol.">
        <title>Comparative Genomics of Early-Diverging Mushroom-Forming Fungi Provides Insights into the Origins of Lignocellulose Decay Capabilities.</title>
        <authorList>
            <person name="Nagy L.G."/>
            <person name="Riley R."/>
            <person name="Tritt A."/>
            <person name="Adam C."/>
            <person name="Daum C."/>
            <person name="Floudas D."/>
            <person name="Sun H."/>
            <person name="Yadav J.S."/>
            <person name="Pangilinan J."/>
            <person name="Larsson K.H."/>
            <person name="Matsuura K."/>
            <person name="Barry K."/>
            <person name="Labutti K."/>
            <person name="Kuo R."/>
            <person name="Ohm R.A."/>
            <person name="Bhattacharya S.S."/>
            <person name="Shirouzu T."/>
            <person name="Yoshinaga Y."/>
            <person name="Martin F.M."/>
            <person name="Grigoriev I.V."/>
            <person name="Hibbett D.S."/>
        </authorList>
    </citation>
    <scope>NUCLEOTIDE SEQUENCE [LARGE SCALE GENOMIC DNA]</scope>
    <source>
        <strain evidence="8 9">HHB10207 ss-3</strain>
    </source>
</reference>
<keyword evidence="2 6" id="KW-0812">Transmembrane</keyword>
<keyword evidence="3 6" id="KW-1133">Transmembrane helix</keyword>
<keyword evidence="7" id="KW-0732">Signal</keyword>
<dbReference type="PANTHER" id="PTHR15549:SF33">
    <property type="entry name" value="MEMBRANE PROTEIN WSC4, PUTATIVE (AFU_ORTHOLOGUE AFUA_5G09020)-RELATED"/>
    <property type="match status" value="1"/>
</dbReference>
<sequence>MASALRSGHHSRRPGPWLTELPMELTVKLLLFALSSSNFVWAEPARCSDDPTWKHLSWGNLDPCQVAETYLQQPLCSGNSTSPFAPPESLSDSAFPAYLGPTANEANNCTCYYGLYNVFSACAACQQNSASGVVVNWIDEENWVSSCGSIPANSTAFAPFVPIWARDQDEGKLFDINAALILDAGEPVTTLLATSTHAFSTSTSTSSSTRSSSTSSSSTERKTTVSPTALGAVDSGASHAGQVAGAVIGSLVLLGLVVLGIFIWFSRRRKRKQTAPSADYADDDAPPPFLLQEIASHTPPPFTPGNFSQALYEKIRGSDYERI</sequence>
<evidence type="ECO:0008006" key="10">
    <source>
        <dbReference type="Google" id="ProtNLM"/>
    </source>
</evidence>
<feature type="chain" id="PRO_5007875427" description="LPXTG-domain-containing protein" evidence="7">
    <location>
        <begin position="43"/>
        <end position="323"/>
    </location>
</feature>
<feature type="region of interest" description="Disordered" evidence="5">
    <location>
        <begin position="200"/>
        <end position="227"/>
    </location>
</feature>
<evidence type="ECO:0000256" key="7">
    <source>
        <dbReference type="SAM" id="SignalP"/>
    </source>
</evidence>
<organism evidence="8 9">
    <name type="scientific">Sistotremastrum suecicum HHB10207 ss-3</name>
    <dbReference type="NCBI Taxonomy" id="1314776"/>
    <lineage>
        <taxon>Eukaryota</taxon>
        <taxon>Fungi</taxon>
        <taxon>Dikarya</taxon>
        <taxon>Basidiomycota</taxon>
        <taxon>Agaricomycotina</taxon>
        <taxon>Agaricomycetes</taxon>
        <taxon>Sistotremastrales</taxon>
        <taxon>Sistotremastraceae</taxon>
        <taxon>Sistotremastrum</taxon>
    </lineage>
</organism>
<feature type="signal peptide" evidence="7">
    <location>
        <begin position="1"/>
        <end position="42"/>
    </location>
</feature>
<dbReference type="GO" id="GO:0016020">
    <property type="term" value="C:membrane"/>
    <property type="evidence" value="ECO:0007669"/>
    <property type="project" value="UniProtKB-SubCell"/>
</dbReference>
<evidence type="ECO:0000256" key="4">
    <source>
        <dbReference type="ARBA" id="ARBA00023136"/>
    </source>
</evidence>
<gene>
    <name evidence="8" type="ORF">SISSUDRAFT_1039217</name>
</gene>
<feature type="compositionally biased region" description="Low complexity" evidence="5">
    <location>
        <begin position="200"/>
        <end position="218"/>
    </location>
</feature>
<evidence type="ECO:0000313" key="8">
    <source>
        <dbReference type="EMBL" id="KZT43962.1"/>
    </source>
</evidence>
<dbReference type="EMBL" id="KV428005">
    <property type="protein sequence ID" value="KZT43962.1"/>
    <property type="molecule type" value="Genomic_DNA"/>
</dbReference>
<name>A0A166IQB9_9AGAM</name>
<evidence type="ECO:0000256" key="6">
    <source>
        <dbReference type="SAM" id="Phobius"/>
    </source>
</evidence>
<dbReference type="AlphaFoldDB" id="A0A166IQB9"/>
<evidence type="ECO:0000256" key="1">
    <source>
        <dbReference type="ARBA" id="ARBA00004167"/>
    </source>
</evidence>
<dbReference type="Proteomes" id="UP000076798">
    <property type="component" value="Unassembled WGS sequence"/>
</dbReference>
<comment type="subcellular location">
    <subcellularLocation>
        <location evidence="1">Membrane</location>
        <topology evidence="1">Single-pass membrane protein</topology>
    </subcellularLocation>
</comment>
<evidence type="ECO:0000313" key="9">
    <source>
        <dbReference type="Proteomes" id="UP000076798"/>
    </source>
</evidence>
<feature type="transmembrane region" description="Helical" evidence="6">
    <location>
        <begin position="243"/>
        <end position="265"/>
    </location>
</feature>
<keyword evidence="9" id="KW-1185">Reference proteome</keyword>
<protein>
    <recommendedName>
        <fullName evidence="10">LPXTG-domain-containing protein</fullName>
    </recommendedName>
</protein>
<keyword evidence="4 6" id="KW-0472">Membrane</keyword>
<dbReference type="InterPro" id="IPR051694">
    <property type="entry name" value="Immunoregulatory_rcpt-like"/>
</dbReference>
<evidence type="ECO:0000256" key="2">
    <source>
        <dbReference type="ARBA" id="ARBA00022692"/>
    </source>
</evidence>
<evidence type="ECO:0000256" key="5">
    <source>
        <dbReference type="SAM" id="MobiDB-lite"/>
    </source>
</evidence>
<accession>A0A166IQB9</accession>
<dbReference type="GO" id="GO:0071944">
    <property type="term" value="C:cell periphery"/>
    <property type="evidence" value="ECO:0007669"/>
    <property type="project" value="UniProtKB-ARBA"/>
</dbReference>
<dbReference type="PANTHER" id="PTHR15549">
    <property type="entry name" value="PAIRED IMMUNOGLOBULIN-LIKE TYPE 2 RECEPTOR"/>
    <property type="match status" value="1"/>
</dbReference>
<proteinExistence type="predicted"/>
<evidence type="ECO:0000256" key="3">
    <source>
        <dbReference type="ARBA" id="ARBA00022989"/>
    </source>
</evidence>